<reference evidence="1 2" key="1">
    <citation type="submission" date="2024-04" db="EMBL/GenBank/DDBJ databases">
        <authorList>
            <person name="Fracassetti M."/>
        </authorList>
    </citation>
    <scope>NUCLEOTIDE SEQUENCE [LARGE SCALE GENOMIC DNA]</scope>
</reference>
<protein>
    <submittedName>
        <fullName evidence="1">Uncharacterized protein</fullName>
    </submittedName>
</protein>
<keyword evidence="2" id="KW-1185">Reference proteome</keyword>
<evidence type="ECO:0000313" key="2">
    <source>
        <dbReference type="Proteomes" id="UP001497516"/>
    </source>
</evidence>
<evidence type="ECO:0000313" key="1">
    <source>
        <dbReference type="EMBL" id="CAL1394417.1"/>
    </source>
</evidence>
<dbReference type="AlphaFoldDB" id="A0AAV2F8Q5"/>
<organism evidence="1 2">
    <name type="scientific">Linum trigynum</name>
    <dbReference type="NCBI Taxonomy" id="586398"/>
    <lineage>
        <taxon>Eukaryota</taxon>
        <taxon>Viridiplantae</taxon>
        <taxon>Streptophyta</taxon>
        <taxon>Embryophyta</taxon>
        <taxon>Tracheophyta</taxon>
        <taxon>Spermatophyta</taxon>
        <taxon>Magnoliopsida</taxon>
        <taxon>eudicotyledons</taxon>
        <taxon>Gunneridae</taxon>
        <taxon>Pentapetalae</taxon>
        <taxon>rosids</taxon>
        <taxon>fabids</taxon>
        <taxon>Malpighiales</taxon>
        <taxon>Linaceae</taxon>
        <taxon>Linum</taxon>
    </lineage>
</organism>
<dbReference type="EMBL" id="OZ034819">
    <property type="protein sequence ID" value="CAL1394417.1"/>
    <property type="molecule type" value="Genomic_DNA"/>
</dbReference>
<proteinExistence type="predicted"/>
<name>A0AAV2F8Q5_9ROSI</name>
<accession>A0AAV2F8Q5</accession>
<dbReference type="Proteomes" id="UP001497516">
    <property type="component" value="Chromosome 6"/>
</dbReference>
<sequence>MGANGIKLVDVFVHSKEEEARFAYFEILATTELGLSSDMDFDLEGSDASVNFASMLRGDPTTLLANSKWSTTEGSGASNA</sequence>
<gene>
    <name evidence="1" type="ORF">LTRI10_LOCUS34922</name>
</gene>